<dbReference type="PROSITE" id="PS50089">
    <property type="entry name" value="ZF_RING_2"/>
    <property type="match status" value="1"/>
</dbReference>
<accession>A0A199W2L9</accession>
<feature type="non-terminal residue" evidence="12">
    <location>
        <position position="193"/>
    </location>
</feature>
<evidence type="ECO:0000256" key="10">
    <source>
        <dbReference type="SAM" id="SignalP"/>
    </source>
</evidence>
<comment type="subcellular location">
    <subcellularLocation>
        <location evidence="1">Membrane</location>
    </subcellularLocation>
</comment>
<evidence type="ECO:0000256" key="6">
    <source>
        <dbReference type="ARBA" id="ARBA00022989"/>
    </source>
</evidence>
<dbReference type="Proteomes" id="UP000092600">
    <property type="component" value="Unassembled WGS sequence"/>
</dbReference>
<sequence>STITAHCLWLLPIVRAAPFHPNIRLLRAPPPATSSKNINYSSHLQRIRVIHFPDPVHHNFAVHGRNLALLLTTFFALLSFTTLCLLFRWACNRRHRTAASLSDSAMHQRVGLDPEAIKKIPVKPHRATATEEEAQCPICLSGLDEGEKVKVLPSCGHCFHPECVDAWLRTQSICPLCRASLVAGSAVVPETVV</sequence>
<proteinExistence type="predicted"/>
<feature type="domain" description="RING-type" evidence="11">
    <location>
        <begin position="136"/>
        <end position="178"/>
    </location>
</feature>
<keyword evidence="3" id="KW-0479">Metal-binding</keyword>
<organism evidence="12 13">
    <name type="scientific">Ananas comosus</name>
    <name type="common">Pineapple</name>
    <name type="synonym">Ananas ananas</name>
    <dbReference type="NCBI Taxonomy" id="4615"/>
    <lineage>
        <taxon>Eukaryota</taxon>
        <taxon>Viridiplantae</taxon>
        <taxon>Streptophyta</taxon>
        <taxon>Embryophyta</taxon>
        <taxon>Tracheophyta</taxon>
        <taxon>Spermatophyta</taxon>
        <taxon>Magnoliopsida</taxon>
        <taxon>Liliopsida</taxon>
        <taxon>Poales</taxon>
        <taxon>Bromeliaceae</taxon>
        <taxon>Bromelioideae</taxon>
        <taxon>Ananas</taxon>
    </lineage>
</organism>
<dbReference type="UniPathway" id="UPA00143"/>
<dbReference type="PANTHER" id="PTHR46539">
    <property type="entry name" value="E3 UBIQUITIN-PROTEIN LIGASE ATL42"/>
    <property type="match status" value="1"/>
</dbReference>
<dbReference type="STRING" id="4615.A0A199W2L9"/>
<dbReference type="EMBL" id="LSRQ01000333">
    <property type="protein sequence ID" value="OAY83491.1"/>
    <property type="molecule type" value="Genomic_DNA"/>
</dbReference>
<dbReference type="PANTHER" id="PTHR46539:SF25">
    <property type="entry name" value="(WILD MALAYSIAN BANANA) HYPOTHETICAL PROTEIN"/>
    <property type="match status" value="1"/>
</dbReference>
<dbReference type="SUPFAM" id="SSF57850">
    <property type="entry name" value="RING/U-box"/>
    <property type="match status" value="1"/>
</dbReference>
<reference evidence="12 13" key="1">
    <citation type="journal article" date="2016" name="DNA Res.">
        <title>The draft genome of MD-2 pineapple using hybrid error correction of long reads.</title>
        <authorList>
            <person name="Redwan R.M."/>
            <person name="Saidin A."/>
            <person name="Kumar S.V."/>
        </authorList>
    </citation>
    <scope>NUCLEOTIDE SEQUENCE [LARGE SCALE GENOMIC DNA]</scope>
    <source>
        <strain evidence="13">cv. MD2</strain>
        <tissue evidence="12">Leaf</tissue>
    </source>
</reference>
<name>A0A199W2L9_ANACO</name>
<keyword evidence="10" id="KW-0732">Signal</keyword>
<keyword evidence="5" id="KW-0862">Zinc</keyword>
<keyword evidence="6 9" id="KW-1133">Transmembrane helix</keyword>
<keyword evidence="7 9" id="KW-0472">Membrane</keyword>
<feature type="transmembrane region" description="Helical" evidence="9">
    <location>
        <begin position="67"/>
        <end position="87"/>
    </location>
</feature>
<dbReference type="GO" id="GO:0016020">
    <property type="term" value="C:membrane"/>
    <property type="evidence" value="ECO:0007669"/>
    <property type="project" value="UniProtKB-SubCell"/>
</dbReference>
<dbReference type="GO" id="GO:0008270">
    <property type="term" value="F:zinc ion binding"/>
    <property type="evidence" value="ECO:0007669"/>
    <property type="project" value="UniProtKB-KW"/>
</dbReference>
<keyword evidence="4 8" id="KW-0863">Zinc-finger</keyword>
<evidence type="ECO:0000256" key="8">
    <source>
        <dbReference type="PROSITE-ProRule" id="PRU00175"/>
    </source>
</evidence>
<gene>
    <name evidence="12" type="ORF">ACMD2_00187</name>
</gene>
<protein>
    <submittedName>
        <fullName evidence="12">RING-H2 finger protein ATL66</fullName>
    </submittedName>
</protein>
<feature type="chain" id="PRO_5008286266" evidence="10">
    <location>
        <begin position="17"/>
        <end position="193"/>
    </location>
</feature>
<evidence type="ECO:0000256" key="7">
    <source>
        <dbReference type="ARBA" id="ARBA00023136"/>
    </source>
</evidence>
<dbReference type="SMART" id="SM01197">
    <property type="entry name" value="FANCL_C"/>
    <property type="match status" value="1"/>
</dbReference>
<feature type="signal peptide" evidence="10">
    <location>
        <begin position="1"/>
        <end position="16"/>
    </location>
</feature>
<evidence type="ECO:0000259" key="11">
    <source>
        <dbReference type="PROSITE" id="PS50089"/>
    </source>
</evidence>
<evidence type="ECO:0000256" key="3">
    <source>
        <dbReference type="ARBA" id="ARBA00022723"/>
    </source>
</evidence>
<dbReference type="Pfam" id="PF13639">
    <property type="entry name" value="zf-RING_2"/>
    <property type="match status" value="1"/>
</dbReference>
<evidence type="ECO:0000256" key="4">
    <source>
        <dbReference type="ARBA" id="ARBA00022771"/>
    </source>
</evidence>
<dbReference type="GO" id="GO:0016567">
    <property type="term" value="P:protein ubiquitination"/>
    <property type="evidence" value="ECO:0007669"/>
    <property type="project" value="UniProtKB-UniPathway"/>
</dbReference>
<feature type="non-terminal residue" evidence="12">
    <location>
        <position position="1"/>
    </location>
</feature>
<evidence type="ECO:0000313" key="13">
    <source>
        <dbReference type="Proteomes" id="UP000092600"/>
    </source>
</evidence>
<dbReference type="SMART" id="SM00184">
    <property type="entry name" value="RING"/>
    <property type="match status" value="1"/>
</dbReference>
<comment type="caution">
    <text evidence="12">The sequence shown here is derived from an EMBL/GenBank/DDBJ whole genome shotgun (WGS) entry which is preliminary data.</text>
</comment>
<evidence type="ECO:0000256" key="5">
    <source>
        <dbReference type="ARBA" id="ARBA00022833"/>
    </source>
</evidence>
<evidence type="ECO:0000256" key="1">
    <source>
        <dbReference type="ARBA" id="ARBA00004370"/>
    </source>
</evidence>
<dbReference type="Gene3D" id="3.30.40.10">
    <property type="entry name" value="Zinc/RING finger domain, C3HC4 (zinc finger)"/>
    <property type="match status" value="1"/>
</dbReference>
<keyword evidence="2 9" id="KW-0812">Transmembrane</keyword>
<dbReference type="InterPro" id="IPR013083">
    <property type="entry name" value="Znf_RING/FYVE/PHD"/>
</dbReference>
<dbReference type="InterPro" id="IPR001841">
    <property type="entry name" value="Znf_RING"/>
</dbReference>
<evidence type="ECO:0000256" key="9">
    <source>
        <dbReference type="SAM" id="Phobius"/>
    </source>
</evidence>
<evidence type="ECO:0000256" key="2">
    <source>
        <dbReference type="ARBA" id="ARBA00022692"/>
    </source>
</evidence>
<evidence type="ECO:0000313" key="12">
    <source>
        <dbReference type="EMBL" id="OAY83491.1"/>
    </source>
</evidence>
<dbReference type="AlphaFoldDB" id="A0A199W2L9"/>